<protein>
    <submittedName>
        <fullName evidence="1">N-(5'-phosphoribosyl)anthranilate isomerase</fullName>
    </submittedName>
</protein>
<keyword evidence="1" id="KW-0413">Isomerase</keyword>
<evidence type="ECO:0000313" key="1">
    <source>
        <dbReference type="EMBL" id="PHP28042.1"/>
    </source>
</evidence>
<dbReference type="RefSeq" id="WP_099276366.1">
    <property type="nucleotide sequence ID" value="NZ_KZ304956.1"/>
</dbReference>
<name>A0A2G1MHA8_9RHOB</name>
<organism evidence="1 2">
    <name type="scientific">Limimaricola cinnabarinus</name>
    <dbReference type="NCBI Taxonomy" id="1125964"/>
    <lineage>
        <taxon>Bacteria</taxon>
        <taxon>Pseudomonadati</taxon>
        <taxon>Pseudomonadota</taxon>
        <taxon>Alphaproteobacteria</taxon>
        <taxon>Rhodobacterales</taxon>
        <taxon>Paracoccaceae</taxon>
        <taxon>Limimaricola</taxon>
    </lineage>
</organism>
<sequence>MTALPATISPDRWLCQLFASRAAASGGVVRRSLRDVDRIVGRSRFLHEIERRGFRAIENAGQVVIFCNREPLRSLR</sequence>
<dbReference type="GO" id="GO:0016853">
    <property type="term" value="F:isomerase activity"/>
    <property type="evidence" value="ECO:0007669"/>
    <property type="project" value="UniProtKB-KW"/>
</dbReference>
<proteinExistence type="predicted"/>
<accession>A0A2G1MHA8</accession>
<dbReference type="AlphaFoldDB" id="A0A2G1MHA8"/>
<dbReference type="EMBL" id="NQWH01000010">
    <property type="protein sequence ID" value="PHP28042.1"/>
    <property type="molecule type" value="Genomic_DNA"/>
</dbReference>
<reference evidence="1 2" key="1">
    <citation type="submission" date="2017-08" db="EMBL/GenBank/DDBJ databases">
        <title>Draft Genome Sequence of Loktanella cinnabarina Strain XM1, Isolated from Coastal Surface Water.</title>
        <authorList>
            <person name="Ma R."/>
            <person name="Wang J."/>
            <person name="Wang Q."/>
            <person name="Ma Z."/>
            <person name="Li J."/>
            <person name="Chen L."/>
        </authorList>
    </citation>
    <scope>NUCLEOTIDE SEQUENCE [LARGE SCALE GENOMIC DNA]</scope>
    <source>
        <strain evidence="1 2">XM1</strain>
    </source>
</reference>
<dbReference type="OrthoDB" id="7867818at2"/>
<gene>
    <name evidence="1" type="ORF">CJ301_08660</name>
</gene>
<comment type="caution">
    <text evidence="1">The sequence shown here is derived from an EMBL/GenBank/DDBJ whole genome shotgun (WGS) entry which is preliminary data.</text>
</comment>
<dbReference type="Proteomes" id="UP000221860">
    <property type="component" value="Unassembled WGS sequence"/>
</dbReference>
<evidence type="ECO:0000313" key="2">
    <source>
        <dbReference type="Proteomes" id="UP000221860"/>
    </source>
</evidence>
<keyword evidence="2" id="KW-1185">Reference proteome</keyword>